<comment type="caution">
    <text evidence="1">The sequence shown here is derived from an EMBL/GenBank/DDBJ whole genome shotgun (WGS) entry which is preliminary data.</text>
</comment>
<organism evidence="1 2">
    <name type="scientific">Pleurodeles waltl</name>
    <name type="common">Iberian ribbed newt</name>
    <dbReference type="NCBI Taxonomy" id="8319"/>
    <lineage>
        <taxon>Eukaryota</taxon>
        <taxon>Metazoa</taxon>
        <taxon>Chordata</taxon>
        <taxon>Craniata</taxon>
        <taxon>Vertebrata</taxon>
        <taxon>Euteleostomi</taxon>
        <taxon>Amphibia</taxon>
        <taxon>Batrachia</taxon>
        <taxon>Caudata</taxon>
        <taxon>Salamandroidea</taxon>
        <taxon>Salamandridae</taxon>
        <taxon>Pleurodelinae</taxon>
        <taxon>Pleurodeles</taxon>
    </lineage>
</organism>
<evidence type="ECO:0000313" key="1">
    <source>
        <dbReference type="EMBL" id="KAJ1108090.1"/>
    </source>
</evidence>
<reference evidence="1" key="1">
    <citation type="journal article" date="2022" name="bioRxiv">
        <title>Sequencing and chromosome-scale assembly of the giantPleurodeles waltlgenome.</title>
        <authorList>
            <person name="Brown T."/>
            <person name="Elewa A."/>
            <person name="Iarovenko S."/>
            <person name="Subramanian E."/>
            <person name="Araus A.J."/>
            <person name="Petzold A."/>
            <person name="Susuki M."/>
            <person name="Suzuki K.-i.T."/>
            <person name="Hayashi T."/>
            <person name="Toyoda A."/>
            <person name="Oliveira C."/>
            <person name="Osipova E."/>
            <person name="Leigh N.D."/>
            <person name="Simon A."/>
            <person name="Yun M.H."/>
        </authorList>
    </citation>
    <scope>NUCLEOTIDE SEQUENCE</scope>
    <source>
        <strain evidence="1">20211129_DDA</strain>
        <tissue evidence="1">Liver</tissue>
    </source>
</reference>
<keyword evidence="2" id="KW-1185">Reference proteome</keyword>
<dbReference type="AlphaFoldDB" id="A0AAV7MWE5"/>
<name>A0AAV7MWE5_PLEWA</name>
<accession>A0AAV7MWE5</accession>
<gene>
    <name evidence="1" type="ORF">NDU88_005472</name>
</gene>
<dbReference type="Proteomes" id="UP001066276">
    <property type="component" value="Chromosome 9"/>
</dbReference>
<dbReference type="EMBL" id="JANPWB010000013">
    <property type="protein sequence ID" value="KAJ1108090.1"/>
    <property type="molecule type" value="Genomic_DNA"/>
</dbReference>
<evidence type="ECO:0000313" key="2">
    <source>
        <dbReference type="Proteomes" id="UP001066276"/>
    </source>
</evidence>
<protein>
    <submittedName>
        <fullName evidence="1">Uncharacterized protein</fullName>
    </submittedName>
</protein>
<proteinExistence type="predicted"/>
<sequence>MPPGAAGRLLGLCAEWRSRARTENRNGGAPAPQITPEAGAQPLLTFWGSGAAASLGPMWCRALPADAH</sequence>